<keyword evidence="3" id="KW-1185">Reference proteome</keyword>
<accession>A0A8J8FI50</accession>
<comment type="caution">
    <text evidence="2">The sequence shown here is derived from an EMBL/GenBank/DDBJ whole genome shotgun (WGS) entry which is preliminary data.</text>
</comment>
<sequence>MKRLTTCFLLFVFNACFTNSFGQPSTNDTFERAKGSLSIPLSSYKKIVSMDDRRHAHFFDRTDSSLTFITDSASEVKASFKGIIKGVFEINGNYTIMTKFGDYFLIYSGLSKPNRKVGETVLSGQILGKLRKEKDDLECALWFSVQKMDKCLDAYKWLKQQSSKQQLHF</sequence>
<feature type="chain" id="PRO_5035264970" evidence="1">
    <location>
        <begin position="23"/>
        <end position="169"/>
    </location>
</feature>
<evidence type="ECO:0000313" key="2">
    <source>
        <dbReference type="EMBL" id="NNV58030.1"/>
    </source>
</evidence>
<gene>
    <name evidence="2" type="ORF">GD597_21380</name>
</gene>
<protein>
    <submittedName>
        <fullName evidence="2">Peptidoglycan DD-metalloendopeptidase family protein</fullName>
    </submittedName>
</protein>
<dbReference type="SUPFAM" id="SSF51261">
    <property type="entry name" value="Duplicated hybrid motif"/>
    <property type="match status" value="1"/>
</dbReference>
<organism evidence="2 3">
    <name type="scientific">Limnovirga soli</name>
    <dbReference type="NCBI Taxonomy" id="2656915"/>
    <lineage>
        <taxon>Bacteria</taxon>
        <taxon>Pseudomonadati</taxon>
        <taxon>Bacteroidota</taxon>
        <taxon>Chitinophagia</taxon>
        <taxon>Chitinophagales</taxon>
        <taxon>Chitinophagaceae</taxon>
        <taxon>Limnovirga</taxon>
    </lineage>
</organism>
<dbReference type="RefSeq" id="WP_171609985.1">
    <property type="nucleotide sequence ID" value="NZ_WHPF01000026.1"/>
</dbReference>
<keyword evidence="1" id="KW-0732">Signal</keyword>
<feature type="signal peptide" evidence="1">
    <location>
        <begin position="1"/>
        <end position="22"/>
    </location>
</feature>
<dbReference type="EMBL" id="WHPF01000026">
    <property type="protein sequence ID" value="NNV58030.1"/>
    <property type="molecule type" value="Genomic_DNA"/>
</dbReference>
<proteinExistence type="predicted"/>
<dbReference type="AlphaFoldDB" id="A0A8J8FI50"/>
<dbReference type="Gene3D" id="2.70.70.10">
    <property type="entry name" value="Glucose Permease (Domain IIA)"/>
    <property type="match status" value="1"/>
</dbReference>
<name>A0A8J8FI50_9BACT</name>
<dbReference type="InterPro" id="IPR011055">
    <property type="entry name" value="Dup_hybrid_motif"/>
</dbReference>
<evidence type="ECO:0000313" key="3">
    <source>
        <dbReference type="Proteomes" id="UP000598971"/>
    </source>
</evidence>
<dbReference type="Proteomes" id="UP000598971">
    <property type="component" value="Unassembled WGS sequence"/>
</dbReference>
<reference evidence="2" key="1">
    <citation type="submission" date="2019-10" db="EMBL/GenBank/DDBJ databases">
        <title>Draft genome sequence of Panacibacter sp. KCS-6.</title>
        <authorList>
            <person name="Yim K.J."/>
        </authorList>
    </citation>
    <scope>NUCLEOTIDE SEQUENCE</scope>
    <source>
        <strain evidence="2">KCS-6</strain>
    </source>
</reference>
<evidence type="ECO:0000256" key="1">
    <source>
        <dbReference type="SAM" id="SignalP"/>
    </source>
</evidence>